<dbReference type="PANTHER" id="PTHR46172:SF1">
    <property type="entry name" value="DNA POLYMERASE EPSILON SUBUNIT 3"/>
    <property type="match status" value="1"/>
</dbReference>
<keyword evidence="2" id="KW-0235">DNA replication</keyword>
<accession>A0A317SNK0</accession>
<dbReference type="InterPro" id="IPR051377">
    <property type="entry name" value="DNA_Pol-Epsilon_Subunit"/>
</dbReference>
<protein>
    <recommendedName>
        <fullName evidence="4">DNA polymerase epsilon subunit D</fullName>
    </recommendedName>
    <alternativeName>
        <fullName evidence="5">DNA polymerase II subunit D</fullName>
    </alternativeName>
</protein>
<feature type="region of interest" description="Disordered" evidence="6">
    <location>
        <begin position="1"/>
        <end position="52"/>
    </location>
</feature>
<sequence>MPRKSDAHPEKDTPANSNNNNNNNNNNSGSAASGKDKEKEKDNGISIDDHTLPKSIVTRLAKGVLPQNTNVQKDAILALSKGGTVFINYLCAAANDQAKQRGRKTINPKDVLEAMEQLEFGEFLPRLEAELASQSSPIPLSATATPS</sequence>
<feature type="compositionally biased region" description="Basic and acidic residues" evidence="6">
    <location>
        <begin position="1"/>
        <end position="13"/>
    </location>
</feature>
<dbReference type="OrthoDB" id="1707486at2759"/>
<evidence type="ECO:0000256" key="1">
    <source>
        <dbReference type="ARBA" id="ARBA00004123"/>
    </source>
</evidence>
<evidence type="ECO:0000259" key="7">
    <source>
        <dbReference type="Pfam" id="PF00808"/>
    </source>
</evidence>
<gene>
    <name evidence="8" type="ORF">C7212DRAFT_280149</name>
</gene>
<dbReference type="EMBL" id="PYWC01000039">
    <property type="protein sequence ID" value="PWW76009.1"/>
    <property type="molecule type" value="Genomic_DNA"/>
</dbReference>
<dbReference type="InterPro" id="IPR003958">
    <property type="entry name" value="CBFA_NFYB_domain"/>
</dbReference>
<comment type="caution">
    <text evidence="8">The sequence shown here is derived from an EMBL/GenBank/DDBJ whole genome shotgun (WGS) entry which is preliminary data.</text>
</comment>
<dbReference type="Gene3D" id="1.10.20.10">
    <property type="entry name" value="Histone, subunit A"/>
    <property type="match status" value="1"/>
</dbReference>
<dbReference type="GO" id="GO:0008622">
    <property type="term" value="C:epsilon DNA polymerase complex"/>
    <property type="evidence" value="ECO:0007669"/>
    <property type="project" value="TreeGrafter"/>
</dbReference>
<name>A0A317SNK0_9PEZI</name>
<dbReference type="GO" id="GO:0031490">
    <property type="term" value="F:chromatin DNA binding"/>
    <property type="evidence" value="ECO:0007669"/>
    <property type="project" value="TreeGrafter"/>
</dbReference>
<keyword evidence="3" id="KW-0539">Nucleus</keyword>
<dbReference type="SUPFAM" id="SSF47113">
    <property type="entry name" value="Histone-fold"/>
    <property type="match status" value="1"/>
</dbReference>
<dbReference type="Proteomes" id="UP000246991">
    <property type="component" value="Unassembled WGS sequence"/>
</dbReference>
<dbReference type="GO" id="GO:0008623">
    <property type="term" value="C:CHRAC"/>
    <property type="evidence" value="ECO:0007669"/>
    <property type="project" value="TreeGrafter"/>
</dbReference>
<feature type="compositionally biased region" description="Basic and acidic residues" evidence="6">
    <location>
        <begin position="34"/>
        <end position="52"/>
    </location>
</feature>
<evidence type="ECO:0000313" key="9">
    <source>
        <dbReference type="Proteomes" id="UP000246991"/>
    </source>
</evidence>
<dbReference type="Pfam" id="PF00808">
    <property type="entry name" value="CBFD_NFYB_HMF"/>
    <property type="match status" value="1"/>
</dbReference>
<dbReference type="GO" id="GO:0006974">
    <property type="term" value="P:DNA damage response"/>
    <property type="evidence" value="ECO:0007669"/>
    <property type="project" value="TreeGrafter"/>
</dbReference>
<evidence type="ECO:0000256" key="4">
    <source>
        <dbReference type="ARBA" id="ARBA00039775"/>
    </source>
</evidence>
<dbReference type="GO" id="GO:0046982">
    <property type="term" value="F:protein heterodimerization activity"/>
    <property type="evidence" value="ECO:0007669"/>
    <property type="project" value="InterPro"/>
</dbReference>
<dbReference type="InterPro" id="IPR009072">
    <property type="entry name" value="Histone-fold"/>
</dbReference>
<evidence type="ECO:0000256" key="6">
    <source>
        <dbReference type="SAM" id="MobiDB-lite"/>
    </source>
</evidence>
<dbReference type="STRING" id="42249.A0A317SNK0"/>
<organism evidence="8 9">
    <name type="scientific">Tuber magnatum</name>
    <name type="common">white Piedmont truffle</name>
    <dbReference type="NCBI Taxonomy" id="42249"/>
    <lineage>
        <taxon>Eukaryota</taxon>
        <taxon>Fungi</taxon>
        <taxon>Dikarya</taxon>
        <taxon>Ascomycota</taxon>
        <taxon>Pezizomycotina</taxon>
        <taxon>Pezizomycetes</taxon>
        <taxon>Pezizales</taxon>
        <taxon>Tuberaceae</taxon>
        <taxon>Tuber</taxon>
    </lineage>
</organism>
<dbReference type="CDD" id="cd22928">
    <property type="entry name" value="HFD_POLE3_DPB4"/>
    <property type="match status" value="1"/>
</dbReference>
<dbReference type="AlphaFoldDB" id="A0A317SNK0"/>
<proteinExistence type="predicted"/>
<evidence type="ECO:0000256" key="3">
    <source>
        <dbReference type="ARBA" id="ARBA00023242"/>
    </source>
</evidence>
<evidence type="ECO:0000313" key="8">
    <source>
        <dbReference type="EMBL" id="PWW76009.1"/>
    </source>
</evidence>
<dbReference type="GO" id="GO:0006272">
    <property type="term" value="P:leading strand elongation"/>
    <property type="evidence" value="ECO:0007669"/>
    <property type="project" value="TreeGrafter"/>
</dbReference>
<evidence type="ECO:0000256" key="2">
    <source>
        <dbReference type="ARBA" id="ARBA00022705"/>
    </source>
</evidence>
<evidence type="ECO:0000256" key="5">
    <source>
        <dbReference type="ARBA" id="ARBA00042096"/>
    </source>
</evidence>
<dbReference type="PANTHER" id="PTHR46172">
    <property type="entry name" value="DNA POLYMERASE EPSILON SUBUNIT 3"/>
    <property type="match status" value="1"/>
</dbReference>
<feature type="domain" description="Transcription factor CBF/NF-Y/archaeal histone" evidence="7">
    <location>
        <begin position="51"/>
        <end position="115"/>
    </location>
</feature>
<keyword evidence="9" id="KW-1185">Reference proteome</keyword>
<comment type="subcellular location">
    <subcellularLocation>
        <location evidence="1">Nucleus</location>
    </subcellularLocation>
</comment>
<feature type="compositionally biased region" description="Low complexity" evidence="6">
    <location>
        <begin position="15"/>
        <end position="33"/>
    </location>
</feature>
<dbReference type="GO" id="GO:0031507">
    <property type="term" value="P:heterochromatin formation"/>
    <property type="evidence" value="ECO:0007669"/>
    <property type="project" value="TreeGrafter"/>
</dbReference>
<reference evidence="8 9" key="1">
    <citation type="submission" date="2018-03" db="EMBL/GenBank/DDBJ databases">
        <title>Genomes of Pezizomycetes fungi and the evolution of truffles.</title>
        <authorList>
            <person name="Murat C."/>
            <person name="Payen T."/>
            <person name="Noel B."/>
            <person name="Kuo A."/>
            <person name="Martin F.M."/>
        </authorList>
    </citation>
    <scope>NUCLEOTIDE SEQUENCE [LARGE SCALE GENOMIC DNA]</scope>
    <source>
        <strain evidence="8">091103-1</strain>
    </source>
</reference>